<feature type="transmembrane region" description="Helical" evidence="1">
    <location>
        <begin position="235"/>
        <end position="253"/>
    </location>
</feature>
<reference evidence="2 3" key="1">
    <citation type="journal article" date="2003" name="Proc. Natl. Acad. Sci. U.S.A.">
        <title>Complete genome sequence and analysis of Wolinella succinogenes.</title>
        <authorList>
            <person name="Baar C."/>
            <person name="Eppinger M."/>
            <person name="Raddatz G."/>
            <person name="Simon JM."/>
            <person name="Lanz C."/>
            <person name="Klimmek O."/>
            <person name="Nandakumar R."/>
            <person name="Gross R."/>
            <person name="Rosinus A."/>
            <person name="Keller H."/>
            <person name="Jagtap P."/>
            <person name="Linke B."/>
            <person name="Meyer F."/>
            <person name="Lederer H."/>
            <person name="Schuster S.C."/>
        </authorList>
    </citation>
    <scope>NUCLEOTIDE SEQUENCE [LARGE SCALE GENOMIC DNA]</scope>
    <source>
        <strain evidence="3">ATCC 29543 / DSM 1740 / CCUG 13145 / JCM 31913 / LMG 7466 / NCTC 11488 / FDC 602W</strain>
    </source>
</reference>
<feature type="transmembrane region" description="Helical" evidence="1">
    <location>
        <begin position="110"/>
        <end position="135"/>
    </location>
</feature>
<feature type="transmembrane region" description="Helical" evidence="1">
    <location>
        <begin position="26"/>
        <end position="43"/>
    </location>
</feature>
<feature type="transmembrane region" description="Helical" evidence="1">
    <location>
        <begin position="147"/>
        <end position="168"/>
    </location>
</feature>
<feature type="transmembrane region" description="Helical" evidence="1">
    <location>
        <begin position="50"/>
        <end position="70"/>
    </location>
</feature>
<dbReference type="eggNOG" id="ENOG502Z9RF">
    <property type="taxonomic scope" value="Bacteria"/>
</dbReference>
<dbReference type="HOGENOM" id="CLU_758048_0_0_7"/>
<organism evidence="3">
    <name type="scientific">Wolinella succinogenes (strain ATCC 29543 / DSM 1740 / CCUG 13145 / JCM 31913 / LMG 7466 / NCTC 11488 / FDC 602W)</name>
    <name type="common">Vibrio succinogenes</name>
    <dbReference type="NCBI Taxonomy" id="273121"/>
    <lineage>
        <taxon>Bacteria</taxon>
        <taxon>Pseudomonadati</taxon>
        <taxon>Campylobacterota</taxon>
        <taxon>Epsilonproteobacteria</taxon>
        <taxon>Campylobacterales</taxon>
        <taxon>Helicobacteraceae</taxon>
        <taxon>Wolinella</taxon>
    </lineage>
</organism>
<evidence type="ECO:0000313" key="3">
    <source>
        <dbReference type="Proteomes" id="UP000000422"/>
    </source>
</evidence>
<keyword evidence="3" id="KW-1185">Reference proteome</keyword>
<dbReference type="Proteomes" id="UP000000422">
    <property type="component" value="Chromosome"/>
</dbReference>
<feature type="transmembrane region" description="Helical" evidence="1">
    <location>
        <begin position="203"/>
        <end position="223"/>
    </location>
</feature>
<proteinExistence type="predicted"/>
<evidence type="ECO:0000256" key="1">
    <source>
        <dbReference type="SAM" id="Phobius"/>
    </source>
</evidence>
<dbReference type="EMBL" id="BX571662">
    <property type="protein sequence ID" value="CAE10988.1"/>
    <property type="molecule type" value="Genomic_DNA"/>
</dbReference>
<dbReference type="STRING" id="273121.WS1985"/>
<evidence type="ECO:0000313" key="2">
    <source>
        <dbReference type="EMBL" id="CAE10988.1"/>
    </source>
</evidence>
<sequence length="350" mass="39488">MMWMALAAGFLRPLAPDVHWERLHIFLLNLCAGGTLLLFFTQGEKRPSKLVLTFGLLSFGYALLASLEYYTPALLLSLLLAGISEKIRWQRFGSWGKKVLDSEAPMAERFHAAALLFLSLSLLLLAFVLFNHAWLHLPLWEKLELNLLFLAFSFPLSFWSFSLFFSFASKLPQTFSRLSFAGIIGGVCLLFLFILYESPFLELLIALWLTLLVLMLSGARLWVNPKEPWKNFLTSGMGLLILSALTGVAYILKLINPELPLPSLEAIRQRHRSIALYGWNLVGLVILLRFAHFPSWLNSTPSITLHWILVLGLIPLSYTLPPLAPLSLLLFAFWLYNALATKEGLQGKQG</sequence>
<feature type="transmembrane region" description="Helical" evidence="1">
    <location>
        <begin position="305"/>
        <end position="336"/>
    </location>
</feature>
<protein>
    <submittedName>
        <fullName evidence="2">Uncharacterized protein</fullName>
    </submittedName>
</protein>
<feature type="transmembrane region" description="Helical" evidence="1">
    <location>
        <begin position="174"/>
        <end position="196"/>
    </location>
</feature>
<gene>
    <name evidence="2" type="ordered locus">WS1985</name>
</gene>
<keyword evidence="1" id="KW-0812">Transmembrane</keyword>
<name>Q7MQV1_WOLSU</name>
<keyword evidence="1" id="KW-1133">Transmembrane helix</keyword>
<feature type="transmembrane region" description="Helical" evidence="1">
    <location>
        <begin position="274"/>
        <end position="293"/>
    </location>
</feature>
<dbReference type="KEGG" id="wsu:WS1985"/>
<accession>Q7MQV1</accession>
<keyword evidence="1" id="KW-0472">Membrane</keyword>
<dbReference type="AlphaFoldDB" id="Q7MQV1"/>